<organism evidence="1 2">
    <name type="scientific">Leptothrix discophora</name>
    <dbReference type="NCBI Taxonomy" id="89"/>
    <lineage>
        <taxon>Bacteria</taxon>
        <taxon>Pseudomonadati</taxon>
        <taxon>Pseudomonadota</taxon>
        <taxon>Betaproteobacteria</taxon>
        <taxon>Burkholderiales</taxon>
        <taxon>Sphaerotilaceae</taxon>
        <taxon>Leptothrix</taxon>
    </lineage>
</organism>
<sequence length="217" mass="23819">MKHPQYNPALPNEPLGDAEIDQLDSLLGKIDGDAVLDVESLDGYLTGLLVSPQLPASDVWISRIWGGDEDSEPPFPSGKQTKKVVQLALRMMAGIDRQLRGDMSRFEPWFGVAESGADEWVDAQVWCAGFLLALDLCADQWQHDWDLPEVALALRPITLLGGDELPPEDAALVATPAQRDEWSRQVPEAIEALVRHWHPTRLDPAVEADPADDAADA</sequence>
<dbReference type="RefSeq" id="WP_305750301.1">
    <property type="nucleotide sequence ID" value="NZ_JAUZEE010000007.1"/>
</dbReference>
<comment type="caution">
    <text evidence="1">The sequence shown here is derived from an EMBL/GenBank/DDBJ whole genome shotgun (WGS) entry which is preliminary data.</text>
</comment>
<dbReference type="EMBL" id="JAUZEE010000007">
    <property type="protein sequence ID" value="MDP4301756.1"/>
    <property type="molecule type" value="Genomic_DNA"/>
</dbReference>
<dbReference type="InterPro" id="IPR011978">
    <property type="entry name" value="YgfB-like"/>
</dbReference>
<evidence type="ECO:0000313" key="1">
    <source>
        <dbReference type="EMBL" id="MDP4301756.1"/>
    </source>
</evidence>
<gene>
    <name evidence="1" type="ORF">Q8X39_14025</name>
</gene>
<keyword evidence="2" id="KW-1185">Reference proteome</keyword>
<proteinExistence type="predicted"/>
<protein>
    <submittedName>
        <fullName evidence="1">YecA family protein</fullName>
    </submittedName>
</protein>
<accession>A0ABT9G5J3</accession>
<reference evidence="1 2" key="1">
    <citation type="submission" date="2023-08" db="EMBL/GenBank/DDBJ databases">
        <authorList>
            <person name="Roldan D.M."/>
            <person name="Menes R.J."/>
        </authorList>
    </citation>
    <scope>NUCLEOTIDE SEQUENCE [LARGE SCALE GENOMIC DNA]</scope>
    <source>
        <strain evidence="1 2">CCM 2812</strain>
    </source>
</reference>
<dbReference type="InterPro" id="IPR036255">
    <property type="entry name" value="YgfB-like_sf"/>
</dbReference>
<evidence type="ECO:0000313" key="2">
    <source>
        <dbReference type="Proteomes" id="UP001235760"/>
    </source>
</evidence>
<dbReference type="SUPFAM" id="SSF101327">
    <property type="entry name" value="YgfB-like"/>
    <property type="match status" value="1"/>
</dbReference>
<name>A0ABT9G5J3_LEPDI</name>
<dbReference type="Proteomes" id="UP001235760">
    <property type="component" value="Unassembled WGS sequence"/>
</dbReference>
<dbReference type="Pfam" id="PF03695">
    <property type="entry name" value="UPF0149"/>
    <property type="match status" value="1"/>
</dbReference>
<dbReference type="Gene3D" id="1.20.120.740">
    <property type="entry name" value="YgfB uncharacterised protein family UPF0149, PF03695"/>
    <property type="match status" value="1"/>
</dbReference>
<dbReference type="NCBIfam" id="TIGR02292">
    <property type="entry name" value="ygfB_yecA"/>
    <property type="match status" value="1"/>
</dbReference>